<feature type="compositionally biased region" description="Low complexity" evidence="1">
    <location>
        <begin position="1899"/>
        <end position="1908"/>
    </location>
</feature>
<dbReference type="InterPro" id="IPR056604">
    <property type="entry name" value="GBF1-like_TPR"/>
</dbReference>
<dbReference type="EMBL" id="CALNXJ010000060">
    <property type="protein sequence ID" value="CAH3156211.1"/>
    <property type="molecule type" value="Genomic_DNA"/>
</dbReference>
<feature type="compositionally biased region" description="Low complexity" evidence="1">
    <location>
        <begin position="1485"/>
        <end position="1500"/>
    </location>
</feature>
<protein>
    <recommendedName>
        <fullName evidence="2">SEC7 domain-containing protein</fullName>
    </recommendedName>
</protein>
<organism evidence="3 4">
    <name type="scientific">Pocillopora meandrina</name>
    <dbReference type="NCBI Taxonomy" id="46732"/>
    <lineage>
        <taxon>Eukaryota</taxon>
        <taxon>Metazoa</taxon>
        <taxon>Cnidaria</taxon>
        <taxon>Anthozoa</taxon>
        <taxon>Hexacorallia</taxon>
        <taxon>Scleractinia</taxon>
        <taxon>Astrocoeniina</taxon>
        <taxon>Pocilloporidae</taxon>
        <taxon>Pocillopora</taxon>
    </lineage>
</organism>
<evidence type="ECO:0000313" key="3">
    <source>
        <dbReference type="EMBL" id="CAH3156211.1"/>
    </source>
</evidence>
<feature type="region of interest" description="Disordered" evidence="1">
    <location>
        <begin position="1485"/>
        <end position="1530"/>
    </location>
</feature>
<dbReference type="GO" id="GO:0012505">
    <property type="term" value="C:endomembrane system"/>
    <property type="evidence" value="ECO:0007669"/>
    <property type="project" value="UniProtKB-ARBA"/>
</dbReference>
<dbReference type="GO" id="GO:0032012">
    <property type="term" value="P:regulation of ARF protein signal transduction"/>
    <property type="evidence" value="ECO:0007669"/>
    <property type="project" value="InterPro"/>
</dbReference>
<comment type="caution">
    <text evidence="3">The sequence shown here is derived from an EMBL/GenBank/DDBJ whole genome shotgun (WGS) entry which is preliminary data.</text>
</comment>
<dbReference type="Pfam" id="PF01369">
    <property type="entry name" value="Sec7"/>
    <property type="match status" value="1"/>
</dbReference>
<dbReference type="PANTHER" id="PTHR10663">
    <property type="entry name" value="GUANYL-NUCLEOTIDE EXCHANGE FACTOR"/>
    <property type="match status" value="1"/>
</dbReference>
<sequence>MSKVEDQRQMSTRNGVYIVQGEMSLVVAALRRNVRGGSHSHQDEEQDPLLHGFSQLKDQLAAISDLSEVDVNTFLGPFLEVIRSEDTTGPVTGVALSSVNKFLSYGLVDPASESAASGIENLADAVTHARFVGTDPSSDEVVLMKILQVLRTLLLTPVGAHMTNESVCEIMQSCFRICFETRLSELLRRSAEQTLMDMVQLLFSRLPQFKEELKSGMIPNIRKVFKRAGAIATGKRKKHMSPKPRRGHFEEMPLATTITTVATTTITTPSDPLKEDIKPENVSETDPTLQENFLQESSEISDCVPGQPVSDGDTGKPAGDCTNLTEPLNEEGPSIASQLMSSEVEGDGLSMEGIVMSEDEREVVCEKSAEEVGTDIVASSLITEDDDQVKEIMGSTASLETVESEDLSEVAEGSQTEAMLQQDDYVNPRGVRFTPQEPVKEGAGPLVPYGLPCIRELFRFLISLINPHDRHNSEAMIHMGLSLLTVALESGSHHIGTFPSLMNFVKDDMCKNLFWLIQCDVLGLFTMAMRVCFLLFEGLRTELKFQMEMFFKKLMDILSLDPQSVPYEKRELTLDAVNQLFRVPNLVMELYLNYDCDVYSTNVFEELCKLLSKNAFPSAGSLYSVHLLSLDALLAVVQNIEEHCHSELLNTVENSTDENNADKCPSKTTADDDSGIDDKCDSSSLMSPPSPPTSGFAMAKKMTVGVASQELSTQDSAAKSCDQSGDDKSFNSSLGLLLSSHLPAVETLAKLRQRKKILQAGTEQFNNKPKKGIEFLQEQGLLSSPLNHEEMAKFLRENPRLDKKTIGDYLGDKKNTRVLEAFVRSFHFHDSRVDEALRSFLESFRLPGESPVIEHIIEFFSELFYEGNPEPYANKDAVFTLCYAVIMLNVDQHNSNIKQQKPMTCEEFKKNLRKTNGTADFKASMLEEVYHAIRNEEIVMPSERSGKIRENYDWKVLLRRSSSPEGKYINGLGSSFDKDLFLIIWGPTVAALSYVYDNGLEKSVAQKAIVGFRKCALISAHYSLSDVFDNLVISLCKFTSLLTPPETGESLSVSFGRNLKSQQSARTLFALAHRHGDILREGWKNIMDCMLQLFKAKLLPKSMVEAEDFVEASGRVSLLPEELPYIRPETSLFSWWFVNPEPASYRGQTTEDKEAQKQAHTCIRDCLPELLITESKFLRPDSLNELIKVLIYNSSIENQESVPYDEEAAVFFLELLIRVVLQNRDRVSALWATVRDHLSNILVNATHHSSIVERSVVGLLRLAIRLLHKEEVSSQVLLTLRILLLMKHDVLQDCGRQISFGLHELIRTNASSITCSRDWVTVFALLECVGAAASLPTVTSSNVSMSTASSDVGSDLTSRNYELADGISNSESEGGSFTSIEADSGLSGSVLGDTWLVITKQDSESSPANQYELTVGAKLNKHDSKSFVKSCQSLAFLIRDNAHVTKENYLHCVHALRLFSEASLNGGAGYRQDGWQLKESTADYKGSWGRSSKKTSSSSSRSKKVSPTGLKTRKSTKSATSSPATSEDEAEIVETINNTYDAMSLQLLELMYTLHTHGRGIFDKFPGMADGSPDVPVHDQSLDFLWTKCWCPLLQGIARLCCDVRRDVRMSALTYLQRALLVQDLQNLSAMEWEACFNKVLFPMLSQLLEVNSNSDPMGVEETRMRAATLLCKVFLQHLTPLLSLSTFTALWLTILEFMDKYMHADKSDLLFEAIPESLKNMLLVMSTAGIFDEEECTLTAGSQSDNRKTPARPESDIHKYSALWQVTWERIDCFLPNLRQELFTPRSQLPVSNIPKVKPEQEKTVSEESNRAMELPSNVDKMDNQDNPDGERSLPSNQKSSNSSISSPPGGGQQQVCVVLQPPLPSLTNRSTSPTHLGSLADNVRPSSVPIILAPSPALSPAALSSPQGSRSPTPTDPGPKQLEMSEEVPREDLKADQSNGESGKSDAPSPERMKASIYDI</sequence>
<dbReference type="SUPFAM" id="SSF48425">
    <property type="entry name" value="Sec7 domain"/>
    <property type="match status" value="1"/>
</dbReference>
<feature type="domain" description="SEC7" evidence="2">
    <location>
        <begin position="747"/>
        <end position="936"/>
    </location>
</feature>
<dbReference type="GO" id="GO:0005085">
    <property type="term" value="F:guanyl-nucleotide exchange factor activity"/>
    <property type="evidence" value="ECO:0007669"/>
    <property type="project" value="InterPro"/>
</dbReference>
<accession>A0AAU9XS96</accession>
<dbReference type="GO" id="GO:0005737">
    <property type="term" value="C:cytoplasm"/>
    <property type="evidence" value="ECO:0007669"/>
    <property type="project" value="UniProtKB-ARBA"/>
</dbReference>
<dbReference type="InterPro" id="IPR035999">
    <property type="entry name" value="Sec7_dom_sf"/>
</dbReference>
<feature type="compositionally biased region" description="Low complexity" evidence="1">
    <location>
        <begin position="1834"/>
        <end position="1857"/>
    </location>
</feature>
<keyword evidence="4" id="KW-1185">Reference proteome</keyword>
<dbReference type="SMART" id="SM00222">
    <property type="entry name" value="Sec7"/>
    <property type="match status" value="1"/>
</dbReference>
<dbReference type="GO" id="GO:0016192">
    <property type="term" value="P:vesicle-mediated transport"/>
    <property type="evidence" value="ECO:0007669"/>
    <property type="project" value="UniProtKB-ARBA"/>
</dbReference>
<name>A0AAU9XS96_9CNID</name>
<dbReference type="Gene3D" id="1.10.220.20">
    <property type="match status" value="1"/>
</dbReference>
<dbReference type="Pfam" id="PF23325">
    <property type="entry name" value="TPR_28"/>
    <property type="match status" value="1"/>
</dbReference>
<feature type="region of interest" description="Disordered" evidence="1">
    <location>
        <begin position="655"/>
        <end position="694"/>
    </location>
</feature>
<feature type="compositionally biased region" description="Basic and acidic residues" evidence="1">
    <location>
        <begin position="1798"/>
        <end position="1812"/>
    </location>
</feature>
<evidence type="ECO:0000313" key="4">
    <source>
        <dbReference type="Proteomes" id="UP001159428"/>
    </source>
</evidence>
<reference evidence="3 4" key="1">
    <citation type="submission" date="2022-05" db="EMBL/GenBank/DDBJ databases">
        <authorList>
            <consortium name="Genoscope - CEA"/>
            <person name="William W."/>
        </authorList>
    </citation>
    <scope>NUCLEOTIDE SEQUENCE [LARGE SCALE GENOMIC DNA]</scope>
</reference>
<evidence type="ECO:0000259" key="2">
    <source>
        <dbReference type="PROSITE" id="PS50190"/>
    </source>
</evidence>
<evidence type="ECO:0000256" key="1">
    <source>
        <dbReference type="SAM" id="MobiDB-lite"/>
    </source>
</evidence>
<dbReference type="InterPro" id="IPR023394">
    <property type="entry name" value="Sec7_C_sf"/>
</dbReference>
<dbReference type="InterPro" id="IPR032691">
    <property type="entry name" value="Mon2/Sec7/BIG1-like_HUS"/>
</dbReference>
<dbReference type="SUPFAM" id="SSF48371">
    <property type="entry name" value="ARM repeat"/>
    <property type="match status" value="1"/>
</dbReference>
<dbReference type="PANTHER" id="PTHR10663:SF388">
    <property type="entry name" value="GOLGI-SPECIFIC BREFELDIN A-RESISTANCE GUANINE NUCLEOTIDE EXCHANGE FACTOR 1"/>
    <property type="match status" value="1"/>
</dbReference>
<feature type="compositionally biased region" description="Basic and acidic residues" evidence="1">
    <location>
        <begin position="1821"/>
        <end position="1833"/>
    </location>
</feature>
<dbReference type="Pfam" id="PF12783">
    <property type="entry name" value="Sec7-like_HUS"/>
    <property type="match status" value="1"/>
</dbReference>
<feature type="region of interest" description="Disordered" evidence="1">
    <location>
        <begin position="1899"/>
        <end position="1962"/>
    </location>
</feature>
<dbReference type="PROSITE" id="PS50190">
    <property type="entry name" value="SEC7"/>
    <property type="match status" value="1"/>
</dbReference>
<dbReference type="CDD" id="cd00171">
    <property type="entry name" value="Sec7"/>
    <property type="match status" value="1"/>
</dbReference>
<dbReference type="Proteomes" id="UP001159428">
    <property type="component" value="Unassembled WGS sequence"/>
</dbReference>
<gene>
    <name evidence="3" type="ORF">PMEA_00029374</name>
</gene>
<dbReference type="InterPro" id="IPR016024">
    <property type="entry name" value="ARM-type_fold"/>
</dbReference>
<dbReference type="InterPro" id="IPR000904">
    <property type="entry name" value="Sec7_dom"/>
</dbReference>
<feature type="region of interest" description="Disordered" evidence="1">
    <location>
        <begin position="1791"/>
        <end position="1857"/>
    </location>
</feature>
<dbReference type="Gene3D" id="1.10.1000.11">
    <property type="entry name" value="Arf Nucleotide-binding Site Opener,domain 2"/>
    <property type="match status" value="1"/>
</dbReference>
<proteinExistence type="predicted"/>